<proteinExistence type="predicted"/>
<gene>
    <name evidence="1" type="ORF">VP01_935g1</name>
</gene>
<comment type="caution">
    <text evidence="1">The sequence shown here is derived from an EMBL/GenBank/DDBJ whole genome shotgun (WGS) entry which is preliminary data.</text>
</comment>
<name>A0A0L6U6W7_9BASI</name>
<organism evidence="1 2">
    <name type="scientific">Puccinia sorghi</name>
    <dbReference type="NCBI Taxonomy" id="27349"/>
    <lineage>
        <taxon>Eukaryota</taxon>
        <taxon>Fungi</taxon>
        <taxon>Dikarya</taxon>
        <taxon>Basidiomycota</taxon>
        <taxon>Pucciniomycotina</taxon>
        <taxon>Pucciniomycetes</taxon>
        <taxon>Pucciniales</taxon>
        <taxon>Pucciniaceae</taxon>
        <taxon>Puccinia</taxon>
    </lineage>
</organism>
<keyword evidence="2" id="KW-1185">Reference proteome</keyword>
<dbReference type="Proteomes" id="UP000037035">
    <property type="component" value="Unassembled WGS sequence"/>
</dbReference>
<dbReference type="VEuPathDB" id="FungiDB:VP01_935g1"/>
<reference evidence="1 2" key="1">
    <citation type="submission" date="2015-08" db="EMBL/GenBank/DDBJ databases">
        <title>Next Generation Sequencing and Analysis of the Genome of Puccinia sorghi L Schw, the Causal Agent of Maize Common Rust.</title>
        <authorList>
            <person name="Rochi L."/>
            <person name="Burguener G."/>
            <person name="Darino M."/>
            <person name="Turjanski A."/>
            <person name="Kreff E."/>
            <person name="Dieguez M.J."/>
            <person name="Sacco F."/>
        </authorList>
    </citation>
    <scope>NUCLEOTIDE SEQUENCE [LARGE SCALE GENOMIC DNA]</scope>
    <source>
        <strain evidence="1 2">RO10H11247</strain>
    </source>
</reference>
<sequence length="506" mass="58080">MLLRPSSNVPLATLNTKKPQECSQIASVPTQHTKYSRSTLAVLQKLSDKSTCCPLTSSSINYSSSHPSHLLYASFLYFFTWNKPGKWTKEALWDRQNYLNFIWSWGLCKVKYNFFFFFAIFVAYQSTWHTIFLCSLTRVIYLNNKTVFFFFSMFQGTGTGTVTRNRNMETTWSNGNRNWSRDRKRELDMEHRKIQNKYGSRLSLIPSTTPLVLMSQKNSSPLFILNAMVSGFPIEENFELWISSNSLVSATPRTLLYKYYFFPLLSDAYFFPLLNYNASSICYSLLFSIYTDLLPVAIKSSIPQDFPPPCLKSLISIISQNVLTSTEKKFAHELPSVDMQKVQQSLKCYSHISPRVIQPRFYAHLLCMLQSYCAKKTAYTNRWSLDGSLTGECCMSTAGNAHCGSLCSNSNLHFGTAKEISSHENEMTYLMNIDMRLRNKYSGYIITSQKFLGALGNSFRGYVYAIGKVESFSQIQLHLLVIFCDRYHSTNFQLFSLGPFKISSNF</sequence>
<evidence type="ECO:0000313" key="1">
    <source>
        <dbReference type="EMBL" id="KNZ44251.1"/>
    </source>
</evidence>
<evidence type="ECO:0000313" key="2">
    <source>
        <dbReference type="Proteomes" id="UP000037035"/>
    </source>
</evidence>
<dbReference type="EMBL" id="LAVV01015004">
    <property type="protein sequence ID" value="KNZ44251.1"/>
    <property type="molecule type" value="Genomic_DNA"/>
</dbReference>
<dbReference type="AlphaFoldDB" id="A0A0L6U6W7"/>
<accession>A0A0L6U6W7</accession>
<protein>
    <submittedName>
        <fullName evidence="1">Uncharacterized protein</fullName>
    </submittedName>
</protein>